<feature type="binding site" evidence="8">
    <location>
        <position position="77"/>
    </location>
    <ligand>
        <name>Zn(2+)</name>
        <dbReference type="ChEBI" id="CHEBI:29105"/>
        <note>ligand shared between dimeric partners</note>
    </ligand>
</feature>
<dbReference type="EC" id="4.4.1.5" evidence="3 9"/>
<evidence type="ECO:0000256" key="3">
    <source>
        <dbReference type="ARBA" id="ARBA00012081"/>
    </source>
</evidence>
<dbReference type="Pfam" id="PF00903">
    <property type="entry name" value="Glyoxalase"/>
    <property type="match status" value="1"/>
</dbReference>
<keyword evidence="4 8" id="KW-0479">Metal-binding</keyword>
<comment type="caution">
    <text evidence="11">The sequence shown here is derived from an EMBL/GenBank/DDBJ whole genome shotgun (WGS) entry which is preliminary data.</text>
</comment>
<comment type="similarity">
    <text evidence="2 9">Belongs to the glyoxalase I family.</text>
</comment>
<feature type="binding site" evidence="8">
    <location>
        <position position="105"/>
    </location>
    <ligand>
        <name>Zn(2+)</name>
        <dbReference type="ChEBI" id="CHEBI:29105"/>
        <note>ligand shared between dimeric partners</note>
    </ligand>
</feature>
<dbReference type="GO" id="GO:0046872">
    <property type="term" value="F:metal ion binding"/>
    <property type="evidence" value="ECO:0007669"/>
    <property type="project" value="UniProtKB-UniRule"/>
</dbReference>
<dbReference type="InterPro" id="IPR004361">
    <property type="entry name" value="Glyoxalase_1"/>
</dbReference>
<dbReference type="InParanoid" id="A0A1Y1WZP0"/>
<dbReference type="InterPro" id="IPR018146">
    <property type="entry name" value="Glyoxalase_1_CS"/>
</dbReference>
<evidence type="ECO:0000313" key="12">
    <source>
        <dbReference type="Proteomes" id="UP000193498"/>
    </source>
</evidence>
<proteinExistence type="inferred from homology"/>
<feature type="domain" description="VOC" evidence="10">
    <location>
        <begin position="9"/>
        <end position="155"/>
    </location>
</feature>
<dbReference type="CDD" id="cd07233">
    <property type="entry name" value="GlxI_Zn"/>
    <property type="match status" value="1"/>
</dbReference>
<accession>A0A1Y1WZP0</accession>
<evidence type="ECO:0000256" key="7">
    <source>
        <dbReference type="PIRSR" id="PIRSR604361-1"/>
    </source>
</evidence>
<dbReference type="UniPathway" id="UPA00619">
    <property type="reaction ID" value="UER00675"/>
</dbReference>
<keyword evidence="12" id="KW-1185">Reference proteome</keyword>
<keyword evidence="6 9" id="KW-0456">Lyase</keyword>
<dbReference type="InterPro" id="IPR029068">
    <property type="entry name" value="Glyas_Bleomycin-R_OHBP_Dase"/>
</dbReference>
<name>A0A1Y1WZP0_9FUNG</name>
<gene>
    <name evidence="11" type="ORF">K493DRAFT_293572</name>
</gene>
<organism evidence="11 12">
    <name type="scientific">Basidiobolus meristosporus CBS 931.73</name>
    <dbReference type="NCBI Taxonomy" id="1314790"/>
    <lineage>
        <taxon>Eukaryota</taxon>
        <taxon>Fungi</taxon>
        <taxon>Fungi incertae sedis</taxon>
        <taxon>Zoopagomycota</taxon>
        <taxon>Entomophthoromycotina</taxon>
        <taxon>Basidiobolomycetes</taxon>
        <taxon>Basidiobolales</taxon>
        <taxon>Basidiobolaceae</taxon>
        <taxon>Basidiobolus</taxon>
    </lineage>
</organism>
<dbReference type="PROSITE" id="PS00935">
    <property type="entry name" value="GLYOXALASE_I_2"/>
    <property type="match status" value="1"/>
</dbReference>
<evidence type="ECO:0000256" key="6">
    <source>
        <dbReference type="ARBA" id="ARBA00023239"/>
    </source>
</evidence>
<dbReference type="EMBL" id="MCFE01000819">
    <property type="protein sequence ID" value="ORX78564.1"/>
    <property type="molecule type" value="Genomic_DNA"/>
</dbReference>
<evidence type="ECO:0000256" key="4">
    <source>
        <dbReference type="ARBA" id="ARBA00022723"/>
    </source>
</evidence>
<dbReference type="Proteomes" id="UP000193498">
    <property type="component" value="Unassembled WGS sequence"/>
</dbReference>
<keyword evidence="5 8" id="KW-0862">Zinc</keyword>
<evidence type="ECO:0000256" key="8">
    <source>
        <dbReference type="PIRSR" id="PIRSR604361-3"/>
    </source>
</evidence>
<dbReference type="NCBIfam" id="TIGR00068">
    <property type="entry name" value="glyox_I"/>
    <property type="match status" value="1"/>
</dbReference>
<comment type="pathway">
    <text evidence="1 9">Secondary metabolite metabolism; methylglyoxal degradation; (R)-lactate from methylglyoxal: step 1/2.</text>
</comment>
<sequence length="159" mass="18558">MSTQPSNYMFNHTSLRVKDPQRSVQFYTQVLGMKLVYKKDFESDQFTLYFLAYTNEELPESPEELSAWVFSRPGVLELTHNWGTEKDDSFKGYHSGNQEPRGYGHIALTVDNVEEACKRLDTLNVNYVKRPEDGKMRDIAFITDPDGYWIELLPHRLIL</sequence>
<evidence type="ECO:0000256" key="5">
    <source>
        <dbReference type="ARBA" id="ARBA00022833"/>
    </source>
</evidence>
<dbReference type="InterPro" id="IPR004360">
    <property type="entry name" value="Glyas_Fos-R_dOase_dom"/>
</dbReference>
<feature type="binding site" evidence="8">
    <location>
        <position position="151"/>
    </location>
    <ligand>
        <name>Zn(2+)</name>
        <dbReference type="ChEBI" id="CHEBI:29105"/>
        <note>ligand shared between dimeric partners</note>
    </ligand>
</feature>
<evidence type="ECO:0000259" key="10">
    <source>
        <dbReference type="PROSITE" id="PS51819"/>
    </source>
</evidence>
<dbReference type="GO" id="GO:0004462">
    <property type="term" value="F:lactoylglutathione lyase activity"/>
    <property type="evidence" value="ECO:0007669"/>
    <property type="project" value="UniProtKB-UniRule"/>
</dbReference>
<comment type="catalytic activity">
    <reaction evidence="9">
        <text>(R)-S-lactoylglutathione = methylglyoxal + glutathione</text>
        <dbReference type="Rhea" id="RHEA:19069"/>
        <dbReference type="ChEBI" id="CHEBI:17158"/>
        <dbReference type="ChEBI" id="CHEBI:57474"/>
        <dbReference type="ChEBI" id="CHEBI:57925"/>
        <dbReference type="EC" id="4.4.1.5"/>
    </reaction>
</comment>
<evidence type="ECO:0000256" key="1">
    <source>
        <dbReference type="ARBA" id="ARBA00005008"/>
    </source>
</evidence>
<dbReference type="PANTHER" id="PTHR10374">
    <property type="entry name" value="LACTOYLGLUTATHIONE LYASE GLYOXALASE I"/>
    <property type="match status" value="1"/>
</dbReference>
<evidence type="ECO:0000256" key="9">
    <source>
        <dbReference type="RuleBase" id="RU361179"/>
    </source>
</evidence>
<dbReference type="OrthoDB" id="16820at2759"/>
<comment type="function">
    <text evidence="9">Catalyzes the conversion of hemimercaptal, formed from methylglyoxal and glutathione, to S-lactoylglutathione.</text>
</comment>
<comment type="cofactor">
    <cofactor evidence="8">
        <name>Zn(2+)</name>
        <dbReference type="ChEBI" id="CHEBI:29105"/>
    </cofactor>
    <text evidence="8">Binds 1 zinc ion per subunit. In the homodimer, two zinc ions are bound between subunits.</text>
</comment>
<dbReference type="STRING" id="1314790.A0A1Y1WZP0"/>
<feature type="active site" description="Proton donor/acceptor" evidence="7">
    <location>
        <position position="151"/>
    </location>
</feature>
<protein>
    <recommendedName>
        <fullName evidence="3 9">Lactoylglutathione lyase</fullName>
        <ecNumber evidence="3 9">4.4.1.5</ecNumber>
    </recommendedName>
    <alternativeName>
        <fullName evidence="9">Glyoxalase I</fullName>
    </alternativeName>
</protein>
<dbReference type="PANTHER" id="PTHR10374:SF30">
    <property type="entry name" value="LACTOYLGLUTATHIONE LYASE"/>
    <property type="match status" value="1"/>
</dbReference>
<evidence type="ECO:0000256" key="2">
    <source>
        <dbReference type="ARBA" id="ARBA00010363"/>
    </source>
</evidence>
<dbReference type="PROSITE" id="PS51819">
    <property type="entry name" value="VOC"/>
    <property type="match status" value="1"/>
</dbReference>
<dbReference type="InterPro" id="IPR037523">
    <property type="entry name" value="VOC_core"/>
</dbReference>
<dbReference type="AlphaFoldDB" id="A0A1Y1WZP0"/>
<dbReference type="PROSITE" id="PS00934">
    <property type="entry name" value="GLYOXALASE_I_1"/>
    <property type="match status" value="1"/>
</dbReference>
<dbReference type="SUPFAM" id="SSF54593">
    <property type="entry name" value="Glyoxalase/Bleomycin resistance protein/Dihydroxybiphenyl dioxygenase"/>
    <property type="match status" value="1"/>
</dbReference>
<evidence type="ECO:0000313" key="11">
    <source>
        <dbReference type="EMBL" id="ORX78564.1"/>
    </source>
</evidence>
<dbReference type="Gene3D" id="3.10.180.10">
    <property type="entry name" value="2,3-Dihydroxybiphenyl 1,2-Dioxygenase, domain 1"/>
    <property type="match status" value="1"/>
</dbReference>
<reference evidence="11 12" key="1">
    <citation type="submission" date="2016-07" db="EMBL/GenBank/DDBJ databases">
        <title>Pervasive Adenine N6-methylation of Active Genes in Fungi.</title>
        <authorList>
            <consortium name="DOE Joint Genome Institute"/>
            <person name="Mondo S.J."/>
            <person name="Dannebaum R.O."/>
            <person name="Kuo R.C."/>
            <person name="Labutti K."/>
            <person name="Haridas S."/>
            <person name="Kuo A."/>
            <person name="Salamov A."/>
            <person name="Ahrendt S.R."/>
            <person name="Lipzen A."/>
            <person name="Sullivan W."/>
            <person name="Andreopoulos W.B."/>
            <person name="Clum A."/>
            <person name="Lindquist E."/>
            <person name="Daum C."/>
            <person name="Ramamoorthy G.K."/>
            <person name="Gryganskyi A."/>
            <person name="Culley D."/>
            <person name="Magnuson J.K."/>
            <person name="James T.Y."/>
            <person name="O'Malley M.A."/>
            <person name="Stajich J.E."/>
            <person name="Spatafora J.W."/>
            <person name="Visel A."/>
            <person name="Grigoriev I.V."/>
        </authorList>
    </citation>
    <scope>NUCLEOTIDE SEQUENCE [LARGE SCALE GENOMIC DNA]</scope>
    <source>
        <strain evidence="11 12">CBS 931.73</strain>
    </source>
</reference>